<dbReference type="AlphaFoldDB" id="H2XM74"/>
<proteinExistence type="predicted"/>
<reference evidence="2" key="3">
    <citation type="submission" date="2025-08" db="UniProtKB">
        <authorList>
            <consortium name="Ensembl"/>
        </authorList>
    </citation>
    <scope>IDENTIFICATION</scope>
</reference>
<evidence type="ECO:0000256" key="1">
    <source>
        <dbReference type="SAM" id="MobiDB-lite"/>
    </source>
</evidence>
<name>H2XM74_CIOIN</name>
<accession>H2XM74</accession>
<feature type="compositionally biased region" description="Basic and acidic residues" evidence="1">
    <location>
        <begin position="215"/>
        <end position="234"/>
    </location>
</feature>
<reference evidence="2" key="4">
    <citation type="submission" date="2025-09" db="UniProtKB">
        <authorList>
            <consortium name="Ensembl"/>
        </authorList>
    </citation>
    <scope>IDENTIFICATION</scope>
</reference>
<dbReference type="STRING" id="7719.ENSCINP00000030756"/>
<evidence type="ECO:0000313" key="2">
    <source>
        <dbReference type="Ensembl" id="ENSCINP00000030756.1"/>
    </source>
</evidence>
<dbReference type="Proteomes" id="UP000008144">
    <property type="component" value="Chromosome 11"/>
</dbReference>
<protein>
    <recommendedName>
        <fullName evidence="4">Protein kinase domain-containing protein</fullName>
    </recommendedName>
</protein>
<feature type="compositionally biased region" description="Basic and acidic residues" evidence="1">
    <location>
        <begin position="195"/>
        <end position="205"/>
    </location>
</feature>
<dbReference type="InParanoid" id="H2XM74"/>
<dbReference type="HOGENOM" id="CLU_1187294_0_0_1"/>
<feature type="region of interest" description="Disordered" evidence="1">
    <location>
        <begin position="155"/>
        <end position="234"/>
    </location>
</feature>
<keyword evidence="3" id="KW-1185">Reference proteome</keyword>
<dbReference type="Ensembl" id="ENSCINT00000034716.1">
    <property type="protein sequence ID" value="ENSCINP00000030756.1"/>
    <property type="gene ID" value="ENSCING00000018426.1"/>
</dbReference>
<sequence length="234" mass="26467">MMRGEMNPIPTNISTHCRYFIRKLLCPDVTQRPNISEVSKLKWILTFQPESTRKSMTKTVVSSLLIDKLAGDVRRRHSLMSPLVTSPIEAAVVKEMSVSFGFACSDVIQCVQKNRPGPALATYHLLARRREEKNEKKKETNRFSQAIRTHIEVKLNEENNRMTNNGDDDEINGHPSSGSTTPSLQSTPTPQDNNLHCDAENERSQKSVSSPTYEIIRDASAKQSEKEEKKVEVQ</sequence>
<dbReference type="Gene3D" id="1.10.510.10">
    <property type="entry name" value="Transferase(Phosphotransferase) domain 1"/>
    <property type="match status" value="1"/>
</dbReference>
<organism evidence="2 3">
    <name type="scientific">Ciona intestinalis</name>
    <name type="common">Transparent sea squirt</name>
    <name type="synonym">Ascidia intestinalis</name>
    <dbReference type="NCBI Taxonomy" id="7719"/>
    <lineage>
        <taxon>Eukaryota</taxon>
        <taxon>Metazoa</taxon>
        <taxon>Chordata</taxon>
        <taxon>Tunicata</taxon>
        <taxon>Ascidiacea</taxon>
        <taxon>Phlebobranchia</taxon>
        <taxon>Cionidae</taxon>
        <taxon>Ciona</taxon>
    </lineage>
</organism>
<dbReference type="InterPro" id="IPR011009">
    <property type="entry name" value="Kinase-like_dom_sf"/>
</dbReference>
<dbReference type="SUPFAM" id="SSF56112">
    <property type="entry name" value="Protein kinase-like (PK-like)"/>
    <property type="match status" value="1"/>
</dbReference>
<feature type="compositionally biased region" description="Low complexity" evidence="1">
    <location>
        <begin position="175"/>
        <end position="190"/>
    </location>
</feature>
<reference evidence="2" key="2">
    <citation type="journal article" date="2008" name="Genome Biol.">
        <title>Improved genome assembly and evidence-based global gene model set for the chordate Ciona intestinalis: new insight into intron and operon populations.</title>
        <authorList>
            <person name="Satou Y."/>
            <person name="Mineta K."/>
            <person name="Ogasawara M."/>
            <person name="Sasakura Y."/>
            <person name="Shoguchi E."/>
            <person name="Ueno K."/>
            <person name="Yamada L."/>
            <person name="Matsumoto J."/>
            <person name="Wasserscheid J."/>
            <person name="Dewar K."/>
            <person name="Wiley G.B."/>
            <person name="Macmil S.L."/>
            <person name="Roe B.A."/>
            <person name="Zeller R.W."/>
            <person name="Hastings K.E."/>
            <person name="Lemaire P."/>
            <person name="Lindquist E."/>
            <person name="Endo T."/>
            <person name="Hotta K."/>
            <person name="Inaba K."/>
        </authorList>
    </citation>
    <scope>NUCLEOTIDE SEQUENCE [LARGE SCALE GENOMIC DNA]</scope>
    <source>
        <strain evidence="2">wild type</strain>
    </source>
</reference>
<dbReference type="EMBL" id="EAAA01000671">
    <property type="status" value="NOT_ANNOTATED_CDS"/>
    <property type="molecule type" value="Genomic_DNA"/>
</dbReference>
<evidence type="ECO:0008006" key="4">
    <source>
        <dbReference type="Google" id="ProtNLM"/>
    </source>
</evidence>
<evidence type="ECO:0000313" key="3">
    <source>
        <dbReference type="Proteomes" id="UP000008144"/>
    </source>
</evidence>
<reference evidence="3" key="1">
    <citation type="journal article" date="2002" name="Science">
        <title>The draft genome of Ciona intestinalis: insights into chordate and vertebrate origins.</title>
        <authorList>
            <person name="Dehal P."/>
            <person name="Satou Y."/>
            <person name="Campbell R.K."/>
            <person name="Chapman J."/>
            <person name="Degnan B."/>
            <person name="De Tomaso A."/>
            <person name="Davidson B."/>
            <person name="Di Gregorio A."/>
            <person name="Gelpke M."/>
            <person name="Goodstein D.M."/>
            <person name="Harafuji N."/>
            <person name="Hastings K.E."/>
            <person name="Ho I."/>
            <person name="Hotta K."/>
            <person name="Huang W."/>
            <person name="Kawashima T."/>
            <person name="Lemaire P."/>
            <person name="Martinez D."/>
            <person name="Meinertzhagen I.A."/>
            <person name="Necula S."/>
            <person name="Nonaka M."/>
            <person name="Putnam N."/>
            <person name="Rash S."/>
            <person name="Saiga H."/>
            <person name="Satake M."/>
            <person name="Terry A."/>
            <person name="Yamada L."/>
            <person name="Wang H.G."/>
            <person name="Awazu S."/>
            <person name="Azumi K."/>
            <person name="Boore J."/>
            <person name="Branno M."/>
            <person name="Chin-Bow S."/>
            <person name="DeSantis R."/>
            <person name="Doyle S."/>
            <person name="Francino P."/>
            <person name="Keys D.N."/>
            <person name="Haga S."/>
            <person name="Hayashi H."/>
            <person name="Hino K."/>
            <person name="Imai K.S."/>
            <person name="Inaba K."/>
            <person name="Kano S."/>
            <person name="Kobayashi K."/>
            <person name="Kobayashi M."/>
            <person name="Lee B.I."/>
            <person name="Makabe K.W."/>
            <person name="Manohar C."/>
            <person name="Matassi G."/>
            <person name="Medina M."/>
            <person name="Mochizuki Y."/>
            <person name="Mount S."/>
            <person name="Morishita T."/>
            <person name="Miura S."/>
            <person name="Nakayama A."/>
            <person name="Nishizaka S."/>
            <person name="Nomoto H."/>
            <person name="Ohta F."/>
            <person name="Oishi K."/>
            <person name="Rigoutsos I."/>
            <person name="Sano M."/>
            <person name="Sasaki A."/>
            <person name="Sasakura Y."/>
            <person name="Shoguchi E."/>
            <person name="Shin-i T."/>
            <person name="Spagnuolo A."/>
            <person name="Stainier D."/>
            <person name="Suzuki M.M."/>
            <person name="Tassy O."/>
            <person name="Takatori N."/>
            <person name="Tokuoka M."/>
            <person name="Yagi K."/>
            <person name="Yoshizaki F."/>
            <person name="Wada S."/>
            <person name="Zhang C."/>
            <person name="Hyatt P.D."/>
            <person name="Larimer F."/>
            <person name="Detter C."/>
            <person name="Doggett N."/>
            <person name="Glavina T."/>
            <person name="Hawkins T."/>
            <person name="Richardson P."/>
            <person name="Lucas S."/>
            <person name="Kohara Y."/>
            <person name="Levine M."/>
            <person name="Satoh N."/>
            <person name="Rokhsar D.S."/>
        </authorList>
    </citation>
    <scope>NUCLEOTIDE SEQUENCE [LARGE SCALE GENOMIC DNA]</scope>
</reference>